<evidence type="ECO:0000313" key="1">
    <source>
        <dbReference type="EMBL" id="KAI3722301.1"/>
    </source>
</evidence>
<proteinExistence type="predicted"/>
<keyword evidence="2" id="KW-1185">Reference proteome</keyword>
<name>A0ACB9BJX1_CICIN</name>
<sequence>MLHHQQMVVKVLFIVASPTHGDYGCSVVKLVVTVAVIAGDDCKAHRDRQCLEVKSGKNRLKKNKRLPRGMSITLLLE</sequence>
<protein>
    <submittedName>
        <fullName evidence="1">Uncharacterized protein</fullName>
    </submittedName>
</protein>
<accession>A0ACB9BJX1</accession>
<reference evidence="1 2" key="2">
    <citation type="journal article" date="2022" name="Mol. Ecol. Resour.">
        <title>The genomes of chicory, endive, great burdock and yacon provide insights into Asteraceae paleo-polyploidization history and plant inulin production.</title>
        <authorList>
            <person name="Fan W."/>
            <person name="Wang S."/>
            <person name="Wang H."/>
            <person name="Wang A."/>
            <person name="Jiang F."/>
            <person name="Liu H."/>
            <person name="Zhao H."/>
            <person name="Xu D."/>
            <person name="Zhang Y."/>
        </authorList>
    </citation>
    <scope>NUCLEOTIDE SEQUENCE [LARGE SCALE GENOMIC DNA]</scope>
    <source>
        <strain evidence="2">cv. Punajuju</strain>
        <tissue evidence="1">Leaves</tissue>
    </source>
</reference>
<reference evidence="2" key="1">
    <citation type="journal article" date="2022" name="Mol. Ecol. Resour.">
        <title>The genomes of chicory, endive, great burdock and yacon provide insights into Asteraceae palaeo-polyploidization history and plant inulin production.</title>
        <authorList>
            <person name="Fan W."/>
            <person name="Wang S."/>
            <person name="Wang H."/>
            <person name="Wang A."/>
            <person name="Jiang F."/>
            <person name="Liu H."/>
            <person name="Zhao H."/>
            <person name="Xu D."/>
            <person name="Zhang Y."/>
        </authorList>
    </citation>
    <scope>NUCLEOTIDE SEQUENCE [LARGE SCALE GENOMIC DNA]</scope>
    <source>
        <strain evidence="2">cv. Punajuju</strain>
    </source>
</reference>
<evidence type="ECO:0000313" key="2">
    <source>
        <dbReference type="Proteomes" id="UP001055811"/>
    </source>
</evidence>
<organism evidence="1 2">
    <name type="scientific">Cichorium intybus</name>
    <name type="common">Chicory</name>
    <dbReference type="NCBI Taxonomy" id="13427"/>
    <lineage>
        <taxon>Eukaryota</taxon>
        <taxon>Viridiplantae</taxon>
        <taxon>Streptophyta</taxon>
        <taxon>Embryophyta</taxon>
        <taxon>Tracheophyta</taxon>
        <taxon>Spermatophyta</taxon>
        <taxon>Magnoliopsida</taxon>
        <taxon>eudicotyledons</taxon>
        <taxon>Gunneridae</taxon>
        <taxon>Pentapetalae</taxon>
        <taxon>asterids</taxon>
        <taxon>campanulids</taxon>
        <taxon>Asterales</taxon>
        <taxon>Asteraceae</taxon>
        <taxon>Cichorioideae</taxon>
        <taxon>Cichorieae</taxon>
        <taxon>Cichoriinae</taxon>
        <taxon>Cichorium</taxon>
    </lineage>
</organism>
<dbReference type="Proteomes" id="UP001055811">
    <property type="component" value="Linkage Group LG06"/>
</dbReference>
<gene>
    <name evidence="1" type="ORF">L2E82_33333</name>
</gene>
<comment type="caution">
    <text evidence="1">The sequence shown here is derived from an EMBL/GenBank/DDBJ whole genome shotgun (WGS) entry which is preliminary data.</text>
</comment>
<dbReference type="EMBL" id="CM042014">
    <property type="protein sequence ID" value="KAI3722301.1"/>
    <property type="molecule type" value="Genomic_DNA"/>
</dbReference>